<gene>
    <name evidence="2" type="ORF">TPAR_04429</name>
</gene>
<keyword evidence="3" id="KW-1185">Reference proteome</keyword>
<sequence>MNGRQAGPPPPAGKGGHRRRGSSQQQSTDRGSKAFGKIGAMESAKSLMHAKRRASTAAAEEGHLGVPPPDPSLIQASLVIPGQHMLPRGLDNPAALDAIRKKHKVWINRVQPNVLELRGENIRRLQEAMSEINWVLHDMRLSSENPTTRFLAQMPVNVPDTAVVRVDINTRPHVATAKSTPGDVLPAALDIFHQLHAGLVPSMDILRGLGTDLKMRVNFGRLQVRMRKKGLGNEMTYAQFAKMVPGYSVRGGAGLDIRLSDAHVADKVAQRLMDPVAGILDDENLGVQRRCAVLLQIGDQELVAEAETPSTERAQVSASRMIRTDKWTRLNWTVAAPDMELDWNLQVESCDMASVPAELRNLAGGIVLIPDREGGDQPAALKPPRVVMTTRVGGDKVDETWLKTSTLVPFKDTPFIVEISVTQAWSGLKTNTTPETWWGVEFYGQHWDEAINHVSPGERRKDWGPGLQDIWLGRSPSLEERFMEFLEHVLEIQSALGGADFSAAKEEKKPEEEGVLVPL</sequence>
<protein>
    <submittedName>
        <fullName evidence="2">Uncharacterized protein</fullName>
    </submittedName>
</protein>
<name>A0A2S4KZ01_9HYPO</name>
<proteinExistence type="predicted"/>
<organism evidence="2 3">
    <name type="scientific">Tolypocladium paradoxum</name>
    <dbReference type="NCBI Taxonomy" id="94208"/>
    <lineage>
        <taxon>Eukaryota</taxon>
        <taxon>Fungi</taxon>
        <taxon>Dikarya</taxon>
        <taxon>Ascomycota</taxon>
        <taxon>Pezizomycotina</taxon>
        <taxon>Sordariomycetes</taxon>
        <taxon>Hypocreomycetidae</taxon>
        <taxon>Hypocreales</taxon>
        <taxon>Ophiocordycipitaceae</taxon>
        <taxon>Tolypocladium</taxon>
    </lineage>
</organism>
<evidence type="ECO:0000256" key="1">
    <source>
        <dbReference type="SAM" id="MobiDB-lite"/>
    </source>
</evidence>
<evidence type="ECO:0000313" key="2">
    <source>
        <dbReference type="EMBL" id="POR35404.1"/>
    </source>
</evidence>
<dbReference type="OrthoDB" id="4739136at2759"/>
<comment type="caution">
    <text evidence="2">The sequence shown here is derived from an EMBL/GenBank/DDBJ whole genome shotgun (WGS) entry which is preliminary data.</text>
</comment>
<dbReference type="STRING" id="94208.A0A2S4KZ01"/>
<dbReference type="EMBL" id="PKSG01000447">
    <property type="protein sequence ID" value="POR35404.1"/>
    <property type="molecule type" value="Genomic_DNA"/>
</dbReference>
<dbReference type="Proteomes" id="UP000237481">
    <property type="component" value="Unassembled WGS sequence"/>
</dbReference>
<dbReference type="AlphaFoldDB" id="A0A2S4KZ01"/>
<evidence type="ECO:0000313" key="3">
    <source>
        <dbReference type="Proteomes" id="UP000237481"/>
    </source>
</evidence>
<reference evidence="2 3" key="1">
    <citation type="submission" date="2018-01" db="EMBL/GenBank/DDBJ databases">
        <title>Harnessing the power of phylogenomics to disentangle the directionality and signatures of interkingdom host jumping in the parasitic fungal genus Tolypocladium.</title>
        <authorList>
            <person name="Quandt C.A."/>
            <person name="Patterson W."/>
            <person name="Spatafora J.W."/>
        </authorList>
    </citation>
    <scope>NUCLEOTIDE SEQUENCE [LARGE SCALE GENOMIC DNA]</scope>
    <source>
        <strain evidence="2 3">NRBC 100945</strain>
    </source>
</reference>
<feature type="region of interest" description="Disordered" evidence="1">
    <location>
        <begin position="1"/>
        <end position="66"/>
    </location>
</feature>
<accession>A0A2S4KZ01</accession>